<organism evidence="1 2">
    <name type="scientific">Roseospira goensis</name>
    <dbReference type="NCBI Taxonomy" id="391922"/>
    <lineage>
        <taxon>Bacteria</taxon>
        <taxon>Pseudomonadati</taxon>
        <taxon>Pseudomonadota</taxon>
        <taxon>Alphaproteobacteria</taxon>
        <taxon>Rhodospirillales</taxon>
        <taxon>Rhodospirillaceae</taxon>
        <taxon>Roseospira</taxon>
    </lineage>
</organism>
<reference evidence="1 2" key="1">
    <citation type="submission" date="2020-08" db="EMBL/GenBank/DDBJ databases">
        <title>Genome sequencing of Purple Non-Sulfur Bacteria from various extreme environments.</title>
        <authorList>
            <person name="Mayer M."/>
        </authorList>
    </citation>
    <scope>NUCLEOTIDE SEQUENCE [LARGE SCALE GENOMIC DNA]</scope>
    <source>
        <strain evidence="1 2">JA135</strain>
    </source>
</reference>
<name>A0A7W6S3I4_9PROT</name>
<dbReference type="AlphaFoldDB" id="A0A7W6S3I4"/>
<accession>A0A7W6S3I4</accession>
<comment type="caution">
    <text evidence="1">The sequence shown here is derived from an EMBL/GenBank/DDBJ whole genome shotgun (WGS) entry which is preliminary data.</text>
</comment>
<proteinExistence type="predicted"/>
<dbReference type="EMBL" id="JACIGI010000039">
    <property type="protein sequence ID" value="MBB4287517.1"/>
    <property type="molecule type" value="Genomic_DNA"/>
</dbReference>
<keyword evidence="2" id="KW-1185">Reference proteome</keyword>
<gene>
    <name evidence="1" type="ORF">GGD88_003266</name>
</gene>
<dbReference type="RefSeq" id="WP_184437340.1">
    <property type="nucleotide sequence ID" value="NZ_JACIGI010000039.1"/>
</dbReference>
<evidence type="ECO:0000313" key="2">
    <source>
        <dbReference type="Proteomes" id="UP000555728"/>
    </source>
</evidence>
<sequence length="58" mass="6281">MPDGKGTPRPPIAILRFGKHRIPMTPDEAAALEGRLRAWIDARGIPYGFVRALLAGDA</sequence>
<protein>
    <submittedName>
        <fullName evidence="1">Uncharacterized protein</fullName>
    </submittedName>
</protein>
<evidence type="ECO:0000313" key="1">
    <source>
        <dbReference type="EMBL" id="MBB4287517.1"/>
    </source>
</evidence>
<dbReference type="Proteomes" id="UP000555728">
    <property type="component" value="Unassembled WGS sequence"/>
</dbReference>